<dbReference type="EMBL" id="JAPDGR010000203">
    <property type="protein sequence ID" value="KAJ2993724.1"/>
    <property type="molecule type" value="Genomic_DNA"/>
</dbReference>
<protein>
    <submittedName>
        <fullName evidence="1">Uncharacterized protein</fullName>
    </submittedName>
</protein>
<reference evidence="1" key="1">
    <citation type="submission" date="2022-10" db="EMBL/GenBank/DDBJ databases">
        <title>Genome Sequence of Xylaria curta.</title>
        <authorList>
            <person name="Buettner E."/>
        </authorList>
    </citation>
    <scope>NUCLEOTIDE SEQUENCE</scope>
    <source>
        <strain evidence="1">Babe10</strain>
    </source>
</reference>
<name>A0ACC1PIW2_9PEZI</name>
<evidence type="ECO:0000313" key="2">
    <source>
        <dbReference type="Proteomes" id="UP001143856"/>
    </source>
</evidence>
<organism evidence="1 2">
    <name type="scientific">Xylaria curta</name>
    <dbReference type="NCBI Taxonomy" id="42375"/>
    <lineage>
        <taxon>Eukaryota</taxon>
        <taxon>Fungi</taxon>
        <taxon>Dikarya</taxon>
        <taxon>Ascomycota</taxon>
        <taxon>Pezizomycotina</taxon>
        <taxon>Sordariomycetes</taxon>
        <taxon>Xylariomycetidae</taxon>
        <taxon>Xylariales</taxon>
        <taxon>Xylariaceae</taxon>
        <taxon>Xylaria</taxon>
    </lineage>
</organism>
<evidence type="ECO:0000313" key="1">
    <source>
        <dbReference type="EMBL" id="KAJ2993724.1"/>
    </source>
</evidence>
<accession>A0ACC1PIW2</accession>
<dbReference type="Proteomes" id="UP001143856">
    <property type="component" value="Unassembled WGS sequence"/>
</dbReference>
<gene>
    <name evidence="1" type="ORF">NUW58_g1754</name>
</gene>
<comment type="caution">
    <text evidence="1">The sequence shown here is derived from an EMBL/GenBank/DDBJ whole genome shotgun (WGS) entry which is preliminary data.</text>
</comment>
<keyword evidence="2" id="KW-1185">Reference proteome</keyword>
<proteinExistence type="predicted"/>
<sequence>MAGSTVSNVYTDKCYTPSGPYSQAVKANGFVFLTGQIAIDENAVLIKGTVTEKATRIMQNTANILEAAGSSLDKIVKVVVYALDCDIMSEFNAVYAPLVPHKPARSMVQVSRMPLDVDIEVDFIAAV</sequence>